<comment type="caution">
    <text evidence="2">The sequence shown here is derived from an EMBL/GenBank/DDBJ whole genome shotgun (WGS) entry which is preliminary data.</text>
</comment>
<dbReference type="RefSeq" id="WP_379537112.1">
    <property type="nucleotide sequence ID" value="NZ_JBHSDR010000003.1"/>
</dbReference>
<dbReference type="Gene3D" id="1.10.10.60">
    <property type="entry name" value="Homeodomain-like"/>
    <property type="match status" value="1"/>
</dbReference>
<evidence type="ECO:0000313" key="3">
    <source>
        <dbReference type="Proteomes" id="UP001595828"/>
    </source>
</evidence>
<evidence type="ECO:0000259" key="1">
    <source>
        <dbReference type="PROSITE" id="PS01124"/>
    </source>
</evidence>
<reference evidence="3" key="1">
    <citation type="journal article" date="2019" name="Int. J. Syst. Evol. Microbiol.">
        <title>The Global Catalogue of Microorganisms (GCM) 10K type strain sequencing project: providing services to taxonomists for standard genome sequencing and annotation.</title>
        <authorList>
            <consortium name="The Broad Institute Genomics Platform"/>
            <consortium name="The Broad Institute Genome Sequencing Center for Infectious Disease"/>
            <person name="Wu L."/>
            <person name="Ma J."/>
        </authorList>
    </citation>
    <scope>NUCLEOTIDE SEQUENCE [LARGE SCALE GENOMIC DNA]</scope>
    <source>
        <strain evidence="3">CGMCC 1.12989</strain>
    </source>
</reference>
<dbReference type="InterPro" id="IPR018060">
    <property type="entry name" value="HTH_AraC"/>
</dbReference>
<dbReference type="Pfam" id="PF12833">
    <property type="entry name" value="HTH_18"/>
    <property type="match status" value="1"/>
</dbReference>
<protein>
    <submittedName>
        <fullName evidence="2">Helix-turn-helix domain-containing protein</fullName>
    </submittedName>
</protein>
<sequence>MTASSSISVQFFRPSPALQPYLTAFYLTEIETPAGTLVDDYLHPEWAALRFTEGQPPVASVGPGQLERKWPFVANGPTSRAIHFGVEKSRIWGVGLQPRGWSKFALAPADSLANVTVDGATHPAFANFAALAGCLFDGQGDAAAEARRIDDHLLSLVHLSVAHEEQIAAIHQALLDPETATVGHLTARVGLPAHSLERISRRYFGFAPKLLLRRQRFLRSLAHFMLDPSLNWIGALDSQYHDQAQFVRDFREFMGLTPRQYAALPHPILKPIMRQRMADAGAVEPTDLPTIARYAK</sequence>
<evidence type="ECO:0000313" key="2">
    <source>
        <dbReference type="EMBL" id="MFC4293622.1"/>
    </source>
</evidence>
<name>A0ABV8RJY6_9SPHN</name>
<proteinExistence type="predicted"/>
<accession>A0ABV8RJY6</accession>
<organism evidence="2 3">
    <name type="scientific">Novosphingobium tardum</name>
    <dbReference type="NCBI Taxonomy" id="1538021"/>
    <lineage>
        <taxon>Bacteria</taxon>
        <taxon>Pseudomonadati</taxon>
        <taxon>Pseudomonadota</taxon>
        <taxon>Alphaproteobacteria</taxon>
        <taxon>Sphingomonadales</taxon>
        <taxon>Sphingomonadaceae</taxon>
        <taxon>Novosphingobium</taxon>
    </lineage>
</organism>
<feature type="domain" description="HTH araC/xylS-type" evidence="1">
    <location>
        <begin position="164"/>
        <end position="264"/>
    </location>
</feature>
<gene>
    <name evidence="2" type="ORF">ACFO0A_00970</name>
</gene>
<dbReference type="PROSITE" id="PS01124">
    <property type="entry name" value="HTH_ARAC_FAMILY_2"/>
    <property type="match status" value="1"/>
</dbReference>
<keyword evidence="3" id="KW-1185">Reference proteome</keyword>
<dbReference type="Proteomes" id="UP001595828">
    <property type="component" value="Unassembled WGS sequence"/>
</dbReference>
<dbReference type="EMBL" id="JBHSDR010000003">
    <property type="protein sequence ID" value="MFC4293622.1"/>
    <property type="molecule type" value="Genomic_DNA"/>
</dbReference>